<accession>A0ABV5HK34</accession>
<evidence type="ECO:0000313" key="1">
    <source>
        <dbReference type="EMBL" id="MFB9134112.1"/>
    </source>
</evidence>
<dbReference type="EMBL" id="JBHMEP010000001">
    <property type="protein sequence ID" value="MFB9134112.1"/>
    <property type="molecule type" value="Genomic_DNA"/>
</dbReference>
<keyword evidence="1" id="KW-0378">Hydrolase</keyword>
<name>A0ABV5HK34_9VIBR</name>
<evidence type="ECO:0000313" key="2">
    <source>
        <dbReference type="Proteomes" id="UP001589645"/>
    </source>
</evidence>
<keyword evidence="2" id="KW-1185">Reference proteome</keyword>
<dbReference type="RefSeq" id="WP_390189851.1">
    <property type="nucleotide sequence ID" value="NZ_JBHMEP010000001.1"/>
</dbReference>
<gene>
    <name evidence="1" type="ORF">ACFFUV_03915</name>
</gene>
<dbReference type="GO" id="GO:0016787">
    <property type="term" value="F:hydrolase activity"/>
    <property type="evidence" value="ECO:0007669"/>
    <property type="project" value="UniProtKB-KW"/>
</dbReference>
<dbReference type="Proteomes" id="UP001589645">
    <property type="component" value="Unassembled WGS sequence"/>
</dbReference>
<dbReference type="InterPro" id="IPR023346">
    <property type="entry name" value="Lysozyme-like_dom_sf"/>
</dbReference>
<comment type="caution">
    <text evidence="1">The sequence shown here is derived from an EMBL/GenBank/DDBJ whole genome shotgun (WGS) entry which is preliminary data.</text>
</comment>
<dbReference type="SUPFAM" id="SSF53955">
    <property type="entry name" value="Lysozyme-like"/>
    <property type="match status" value="1"/>
</dbReference>
<protein>
    <submittedName>
        <fullName evidence="1">Glycoside hydrolase family 19 protein</fullName>
    </submittedName>
</protein>
<organism evidence="1 2">
    <name type="scientific">Vibrio olivae</name>
    <dbReference type="NCBI Taxonomy" id="1243002"/>
    <lineage>
        <taxon>Bacteria</taxon>
        <taxon>Pseudomonadati</taxon>
        <taxon>Pseudomonadota</taxon>
        <taxon>Gammaproteobacteria</taxon>
        <taxon>Vibrionales</taxon>
        <taxon>Vibrionaceae</taxon>
        <taxon>Vibrio</taxon>
    </lineage>
</organism>
<dbReference type="Gene3D" id="1.10.530.10">
    <property type="match status" value="1"/>
</dbReference>
<sequence length="735" mass="83849">MNAVFPILKRDGSDYASLTEFKQDLNKSTSGRYLLSAGHGWHGGVHINSQSFPWGKNLRAVQAMLPGKVAAYRISDDYVVTSYLGKEFKLSNNFVLLEHEFSDPTEGSTASFTFYTLYMHLAPPSAIGANAKPSRFKMEEPTGINVRTFRTSSGEPHADQLETKMALPSGTEFEYLDVDNDTYQSFTIGSVPHAMIRCKVLSVPSGNESLVGKEVWIASGAGLEEGTRFEFLDKAGYIQPVPQTEPEWMLAETIQRGGVVVAEKKPDSPQVDTRISVQAGEALGFLSLNEFSQDPNGTKQVEDVVHIEMFSLDTPPAYFLEQFENINTTPIDGTSSDGAIQPGNALFEQLVTLTSEEGDTSEAPTTTKDLITRLNGKRDKLENLIVQHQSEWFNESAESLLDMIKVVGKKSLDEILQSSFVSKQEYQDSQWHNKLESIYEEFFSQQQERAKLLTWMEDASDIITVVPKPYYFWPLLFSNSFKFTLSMMQQVWSVTTVDSKREFVQGIIDDLNENIKMYKLDTPERRTHFFAQVMQETGSNLRLDEYTTYSRTLLKTSKDFISARRKKYEDGTLYIDKHAQNGKDSQGRFIKSDGSLYTLEDRKIVMNCYYYGRIGNGNYDSNDGYNYRGRGMKQLTGRSNYQEFKNWLDEKWPDNNYNIMNDPDEITTNPELSVRSAIFFWLNKKNSDGEYLYDIADDHDLNTVNKITEVVNYHTSSYDARRKNFSNLWRIHVFN</sequence>
<proteinExistence type="predicted"/>
<reference evidence="1 2" key="1">
    <citation type="submission" date="2024-09" db="EMBL/GenBank/DDBJ databases">
        <authorList>
            <person name="Sun Q."/>
            <person name="Mori K."/>
        </authorList>
    </citation>
    <scope>NUCLEOTIDE SEQUENCE [LARGE SCALE GENOMIC DNA]</scope>
    <source>
        <strain evidence="1 2">CECT 8064</strain>
    </source>
</reference>